<dbReference type="AlphaFoldDB" id="C4JKB5"/>
<dbReference type="HOGENOM" id="CLU_1696813_0_0_1"/>
<evidence type="ECO:0000313" key="1">
    <source>
        <dbReference type="EMBL" id="EEP77223.1"/>
    </source>
</evidence>
<gene>
    <name evidence="1" type="ORF">UREG_02072</name>
</gene>
<sequence length="155" mass="17757">MTKARIWKQSLPSRIWCKLIEFHSPGRPRQSRTIRWRCQPGIFLRLQQTTAHFQAIPRLLRNLQLNRNASVYGLGLNKYHAEKHVILQICLPMPDASLGQRDEVADSLLEELAVLARPVQRAIEALGLEVPHRMTSRKAPPPIAINWAKVWSLGC</sequence>
<protein>
    <submittedName>
        <fullName evidence="1">Uncharacterized protein</fullName>
    </submittedName>
</protein>
<evidence type="ECO:0000313" key="2">
    <source>
        <dbReference type="Proteomes" id="UP000002058"/>
    </source>
</evidence>
<dbReference type="RefSeq" id="XP_002542556.1">
    <property type="nucleotide sequence ID" value="XM_002542510.1"/>
</dbReference>
<dbReference type="InParanoid" id="C4JKB5"/>
<reference evidence="2" key="1">
    <citation type="journal article" date="2009" name="Genome Res.">
        <title>Comparative genomic analyses of the human fungal pathogens Coccidioides and their relatives.</title>
        <authorList>
            <person name="Sharpton T.J."/>
            <person name="Stajich J.E."/>
            <person name="Rounsley S.D."/>
            <person name="Gardner M.J."/>
            <person name="Wortman J.R."/>
            <person name="Jordar V.S."/>
            <person name="Maiti R."/>
            <person name="Kodira C.D."/>
            <person name="Neafsey D.E."/>
            <person name="Zeng Q."/>
            <person name="Hung C.-Y."/>
            <person name="McMahan C."/>
            <person name="Muszewska A."/>
            <person name="Grynberg M."/>
            <person name="Mandel M.A."/>
            <person name="Kellner E.M."/>
            <person name="Barker B.M."/>
            <person name="Galgiani J.N."/>
            <person name="Orbach M.J."/>
            <person name="Kirkland T.N."/>
            <person name="Cole G.T."/>
            <person name="Henn M.R."/>
            <person name="Birren B.W."/>
            <person name="Taylor J.W."/>
        </authorList>
    </citation>
    <scope>NUCLEOTIDE SEQUENCE [LARGE SCALE GENOMIC DNA]</scope>
    <source>
        <strain evidence="2">UAMH 1704</strain>
    </source>
</reference>
<dbReference type="GeneID" id="8441268"/>
<proteinExistence type="predicted"/>
<dbReference type="KEGG" id="ure:UREG_02072"/>
<dbReference type="EMBL" id="CH476615">
    <property type="protein sequence ID" value="EEP77223.1"/>
    <property type="molecule type" value="Genomic_DNA"/>
</dbReference>
<dbReference type="VEuPathDB" id="FungiDB:UREG_02072"/>
<organism evidence="1 2">
    <name type="scientific">Uncinocarpus reesii (strain UAMH 1704)</name>
    <dbReference type="NCBI Taxonomy" id="336963"/>
    <lineage>
        <taxon>Eukaryota</taxon>
        <taxon>Fungi</taxon>
        <taxon>Dikarya</taxon>
        <taxon>Ascomycota</taxon>
        <taxon>Pezizomycotina</taxon>
        <taxon>Eurotiomycetes</taxon>
        <taxon>Eurotiomycetidae</taxon>
        <taxon>Onygenales</taxon>
        <taxon>Onygenaceae</taxon>
        <taxon>Uncinocarpus</taxon>
    </lineage>
</organism>
<accession>C4JKB5</accession>
<dbReference type="Proteomes" id="UP000002058">
    <property type="component" value="Unassembled WGS sequence"/>
</dbReference>
<name>C4JKB5_UNCRE</name>
<keyword evidence="2" id="KW-1185">Reference proteome</keyword>